<protein>
    <submittedName>
        <fullName evidence="2">Gas vesicle protein GvpG</fullName>
    </submittedName>
</protein>
<dbReference type="InterPro" id="IPR007804">
    <property type="entry name" value="GvpG"/>
</dbReference>
<reference evidence="2 3" key="1">
    <citation type="journal article" date="2022" name="J. Am. Chem. Soc.">
        <title>Biosynthesis of Guanitoxin Enables Global Environmental Detection in Freshwater Cyanobacteria.</title>
        <authorList>
            <person name="Lima S.T."/>
            <person name="Fallon T.R."/>
            <person name="Cordoza J.L."/>
            <person name="Chekan J.R."/>
            <person name="Delbaje E."/>
            <person name="Hopiavuori A.R."/>
            <person name="Alvarenga D.O."/>
            <person name="Wood S.M."/>
            <person name="Luhavaya H."/>
            <person name="Baumgartner J.T."/>
            <person name="Dorr F.A."/>
            <person name="Etchegaray A."/>
            <person name="Pinto E."/>
            <person name="McKinnie S.M.K."/>
            <person name="Fiore M.F."/>
            <person name="Moore B.S."/>
        </authorList>
    </citation>
    <scope>NUCLEOTIDE SEQUENCE [LARGE SCALE GENOMIC DNA]</scope>
    <source>
        <strain evidence="2 3">ITEP-024</strain>
    </source>
</reference>
<sequence length="130" mass="14842">MLMKILLAPITGPISGVVWIAEKIQERTNTEFDAQENLHKRLLSLQLAFDLGEISEEEFEAQEEEILLKIQALEEEASRDAEAEELQLAFDLGEISEEEFEAQEEEILLKIQALEEEASRDAEVEELQLV</sequence>
<dbReference type="RefSeq" id="WP_220610470.1">
    <property type="nucleotide sequence ID" value="NZ_CP080598.1"/>
</dbReference>
<keyword evidence="3" id="KW-1185">Reference proteome</keyword>
<proteinExistence type="predicted"/>
<feature type="coiled-coil region" evidence="1">
    <location>
        <begin position="56"/>
        <end position="117"/>
    </location>
</feature>
<dbReference type="Pfam" id="PF05120">
    <property type="entry name" value="GvpG"/>
    <property type="match status" value="1"/>
</dbReference>
<evidence type="ECO:0000313" key="3">
    <source>
        <dbReference type="Proteomes" id="UP000826540"/>
    </source>
</evidence>
<dbReference type="EMBL" id="CP080598">
    <property type="protein sequence ID" value="QYX32591.1"/>
    <property type="molecule type" value="Genomic_DNA"/>
</dbReference>
<accession>A0ABX8X1M8</accession>
<evidence type="ECO:0000256" key="1">
    <source>
        <dbReference type="SAM" id="Coils"/>
    </source>
</evidence>
<keyword evidence="1" id="KW-0175">Coiled coil</keyword>
<evidence type="ECO:0000313" key="2">
    <source>
        <dbReference type="EMBL" id="QYX32591.1"/>
    </source>
</evidence>
<gene>
    <name evidence="2" type="ORF">K2F26_04185</name>
</gene>
<dbReference type="Proteomes" id="UP000826540">
    <property type="component" value="Chromosome"/>
</dbReference>
<organism evidence="2 3">
    <name type="scientific">Sphaerospermopsis torques-reginae ITEP-024</name>
    <dbReference type="NCBI Taxonomy" id="984208"/>
    <lineage>
        <taxon>Bacteria</taxon>
        <taxon>Bacillati</taxon>
        <taxon>Cyanobacteriota</taxon>
        <taxon>Cyanophyceae</taxon>
        <taxon>Nostocales</taxon>
        <taxon>Aphanizomenonaceae</taxon>
        <taxon>Sphaerospermopsis</taxon>
        <taxon>Sphaerospermopsis torques-reginae</taxon>
    </lineage>
</organism>
<name>A0ABX8X1M8_9CYAN</name>